<dbReference type="GeneID" id="9814462"/>
<feature type="region of interest" description="Disordered" evidence="1">
    <location>
        <begin position="497"/>
        <end position="529"/>
    </location>
</feature>
<reference evidence="2 3" key="1">
    <citation type="submission" date="2019-12" db="EMBL/GenBank/DDBJ databases">
        <title>Chromosome-level assembly of the Caenorhabditis remanei genome.</title>
        <authorList>
            <person name="Teterina A.A."/>
            <person name="Willis J.H."/>
            <person name="Phillips P.C."/>
        </authorList>
    </citation>
    <scope>NUCLEOTIDE SEQUENCE [LARGE SCALE GENOMIC DNA]</scope>
    <source>
        <strain evidence="2 3">PX506</strain>
        <tissue evidence="2">Whole organism</tissue>
    </source>
</reference>
<dbReference type="RefSeq" id="XP_053588151.1">
    <property type="nucleotide sequence ID" value="XM_053728574.1"/>
</dbReference>
<organism evidence="2 3">
    <name type="scientific">Caenorhabditis remanei</name>
    <name type="common">Caenorhabditis vulgaris</name>
    <dbReference type="NCBI Taxonomy" id="31234"/>
    <lineage>
        <taxon>Eukaryota</taxon>
        <taxon>Metazoa</taxon>
        <taxon>Ecdysozoa</taxon>
        <taxon>Nematoda</taxon>
        <taxon>Chromadorea</taxon>
        <taxon>Rhabditida</taxon>
        <taxon>Rhabditina</taxon>
        <taxon>Rhabditomorpha</taxon>
        <taxon>Rhabditoidea</taxon>
        <taxon>Rhabditidae</taxon>
        <taxon>Peloderinae</taxon>
        <taxon>Caenorhabditis</taxon>
    </lineage>
</organism>
<dbReference type="CTD" id="9814462"/>
<sequence length="529" mass="61183">MDKEDGSIRCQIMWQLDQDKKYDEVTEHLLTGCLSCVTNPKKRFNGKEMLFPDAPPPWIKIPESEAANPDAWKTYHKKRVHTQMTPEEFDQFLVDSDMTDIMICWEIAKFKRIERVAAWPMVREIRRKQKELRLEQERKDKEQRKKESEAKKEAEKLKKLDEKRKLAEKKQLKDDEKQEYLEKMAEEEKLLVEVLGEKDSDDGELMTSSQDSETANDSETSEMAENSKFRKPLPQKKEFNLRHAMPWSPSAYDLLCSDLRSIIDHSSQKRVIAMCQNLLYNGDLRHSGNRFELKDLRRACESEYDTLAAAALEHARENACHPIDFSTDRAIRHALLHFKQREPADDSAHYLFKSPVFTVENVEVVSGIRSEGQSLIPKVEKVLKVSTVNSQLTIPDISKKCEVKMDFRRPPPKSRLIEDDVAFSMIKSSPQVSVLADATTICHLMTPSWESRDYEFGCPIQVRETRIDGATTKKIVVVSKPMPSNTISRASIQRKAMKQQLRNQFLQDHPKKPKSRPPPSSESETLHVI</sequence>
<name>A0A6A5HAE6_CAERE</name>
<dbReference type="EMBL" id="WUAV01000003">
    <property type="protein sequence ID" value="KAF1763352.1"/>
    <property type="molecule type" value="Genomic_DNA"/>
</dbReference>
<evidence type="ECO:0000256" key="1">
    <source>
        <dbReference type="SAM" id="MobiDB-lite"/>
    </source>
</evidence>
<evidence type="ECO:0000313" key="2">
    <source>
        <dbReference type="EMBL" id="KAF1763352.1"/>
    </source>
</evidence>
<accession>A0A6A5HAE6</accession>
<feature type="region of interest" description="Disordered" evidence="1">
    <location>
        <begin position="136"/>
        <end position="157"/>
    </location>
</feature>
<dbReference type="KEGG" id="crq:GCK72_011618"/>
<evidence type="ECO:0000313" key="3">
    <source>
        <dbReference type="Proteomes" id="UP000483820"/>
    </source>
</evidence>
<feature type="region of interest" description="Disordered" evidence="1">
    <location>
        <begin position="199"/>
        <end position="235"/>
    </location>
</feature>
<comment type="caution">
    <text evidence="2">The sequence shown here is derived from an EMBL/GenBank/DDBJ whole genome shotgun (WGS) entry which is preliminary data.</text>
</comment>
<protein>
    <submittedName>
        <fullName evidence="2">Uncharacterized protein</fullName>
    </submittedName>
</protein>
<dbReference type="Proteomes" id="UP000483820">
    <property type="component" value="Chromosome III"/>
</dbReference>
<dbReference type="AlphaFoldDB" id="A0A6A5HAE6"/>
<proteinExistence type="predicted"/>
<gene>
    <name evidence="2" type="ORF">GCK72_011618</name>
</gene>